<dbReference type="GO" id="GO:0004497">
    <property type="term" value="F:monooxygenase activity"/>
    <property type="evidence" value="ECO:0007669"/>
    <property type="project" value="UniProtKB-KW"/>
</dbReference>
<evidence type="ECO:0000256" key="6">
    <source>
        <dbReference type="ARBA" id="ARBA00023004"/>
    </source>
</evidence>
<sequence>MAGLVIYGIGAVIIWLALRSIYRLYFHPLSKFPGAKLAAITSGYEFYYNVIKSGSYIWEVDRMHKVYGPIIRIGPREIRIKDPEYYDEIYASSARRREKDPLKVAQFALEGSAFASISPESHRERRAPLEKFFSRQSISKLEPLIYESIDKLSQHLQKAYKSNKVVRLDAGFAGLTSDIIYQYTYGQSAGNLDQEDFNESVRDGANALLRGGHIAYFLPVLQTITYSLPLWMLKKISPSAFTLASQKHDLYLRSVEALHKKTPTDNGHTILDTLVSPSMPAHLRTAERITNEGHSITVAGIETTARTLSVGTYYLFTNESIRLKLRQELREAMPTLDSRPTWYQLEKLPYLSAVVNESLRMSIGISDASPRVAPTESLVYNNYVIPPGTMVSQVHYFILTDPTIFPNPHTFDPERWIRAAEKGERLEKYIVNFSKGSRICLGKNLAYAELFLVFAALVRQFELELYETPKSVVEFVRDFGFPAPDEGDLKIRALVKEVIGY</sequence>
<dbReference type="Gene3D" id="1.10.630.10">
    <property type="entry name" value="Cytochrome P450"/>
    <property type="match status" value="1"/>
</dbReference>
<protein>
    <submittedName>
        <fullName evidence="11">Cytochrome P450</fullName>
    </submittedName>
</protein>
<feature type="binding site" description="axial binding residue" evidence="8">
    <location>
        <position position="440"/>
    </location>
    <ligand>
        <name>heme</name>
        <dbReference type="ChEBI" id="CHEBI:30413"/>
    </ligand>
    <ligandPart>
        <name>Fe</name>
        <dbReference type="ChEBI" id="CHEBI:18248"/>
    </ligandPart>
</feature>
<dbReference type="GO" id="GO:0005506">
    <property type="term" value="F:iron ion binding"/>
    <property type="evidence" value="ECO:0007669"/>
    <property type="project" value="InterPro"/>
</dbReference>
<evidence type="ECO:0000256" key="2">
    <source>
        <dbReference type="ARBA" id="ARBA00010617"/>
    </source>
</evidence>
<evidence type="ECO:0000256" key="10">
    <source>
        <dbReference type="SAM" id="Phobius"/>
    </source>
</evidence>
<dbReference type="OrthoDB" id="3945418at2759"/>
<gene>
    <name evidence="11" type="ORF">PHISCL_06536</name>
</gene>
<dbReference type="PRINTS" id="PR00385">
    <property type="entry name" value="P450"/>
</dbReference>
<dbReference type="SUPFAM" id="SSF48264">
    <property type="entry name" value="Cytochrome P450"/>
    <property type="match status" value="1"/>
</dbReference>
<evidence type="ECO:0000256" key="8">
    <source>
        <dbReference type="PIRSR" id="PIRSR602401-1"/>
    </source>
</evidence>
<dbReference type="PROSITE" id="PS00086">
    <property type="entry name" value="CYTOCHROME_P450"/>
    <property type="match status" value="1"/>
</dbReference>
<dbReference type="InterPro" id="IPR002401">
    <property type="entry name" value="Cyt_P450_E_grp-I"/>
</dbReference>
<dbReference type="PANTHER" id="PTHR24305:SF157">
    <property type="entry name" value="N-ACETYLTRYPTOPHAN 6-HYDROXYLASE IVOC-RELATED"/>
    <property type="match status" value="1"/>
</dbReference>
<dbReference type="Pfam" id="PF00067">
    <property type="entry name" value="p450"/>
    <property type="match status" value="1"/>
</dbReference>
<evidence type="ECO:0000256" key="1">
    <source>
        <dbReference type="ARBA" id="ARBA00001971"/>
    </source>
</evidence>
<dbReference type="EMBL" id="MVGC01000250">
    <property type="protein sequence ID" value="RJE21131.1"/>
    <property type="molecule type" value="Genomic_DNA"/>
</dbReference>
<keyword evidence="7 9" id="KW-0503">Monooxygenase</keyword>
<dbReference type="InterPro" id="IPR017972">
    <property type="entry name" value="Cyt_P450_CS"/>
</dbReference>
<dbReference type="InterPro" id="IPR050121">
    <property type="entry name" value="Cytochrome_P450_monoxygenase"/>
</dbReference>
<dbReference type="STRING" id="2070753.A0A3A2ZVT6"/>
<comment type="similarity">
    <text evidence="2 9">Belongs to the cytochrome P450 family.</text>
</comment>
<dbReference type="InterPro" id="IPR001128">
    <property type="entry name" value="Cyt_P450"/>
</dbReference>
<keyword evidence="4 8" id="KW-0479">Metal-binding</keyword>
<keyword evidence="10" id="KW-1133">Transmembrane helix</keyword>
<feature type="transmembrane region" description="Helical" evidence="10">
    <location>
        <begin position="6"/>
        <end position="26"/>
    </location>
</feature>
<evidence type="ECO:0000256" key="5">
    <source>
        <dbReference type="ARBA" id="ARBA00023002"/>
    </source>
</evidence>
<comment type="cofactor">
    <cofactor evidence="1 8">
        <name>heme</name>
        <dbReference type="ChEBI" id="CHEBI:30413"/>
    </cofactor>
</comment>
<keyword evidence="5 9" id="KW-0560">Oxidoreductase</keyword>
<dbReference type="PANTHER" id="PTHR24305">
    <property type="entry name" value="CYTOCHROME P450"/>
    <property type="match status" value="1"/>
</dbReference>
<comment type="caution">
    <text evidence="11">The sequence shown here is derived from an EMBL/GenBank/DDBJ whole genome shotgun (WGS) entry which is preliminary data.</text>
</comment>
<organism evidence="11 12">
    <name type="scientific">Aspergillus sclerotialis</name>
    <dbReference type="NCBI Taxonomy" id="2070753"/>
    <lineage>
        <taxon>Eukaryota</taxon>
        <taxon>Fungi</taxon>
        <taxon>Dikarya</taxon>
        <taxon>Ascomycota</taxon>
        <taxon>Pezizomycotina</taxon>
        <taxon>Eurotiomycetes</taxon>
        <taxon>Eurotiomycetidae</taxon>
        <taxon>Eurotiales</taxon>
        <taxon>Aspergillaceae</taxon>
        <taxon>Aspergillus</taxon>
        <taxon>Aspergillus subgen. Polypaecilum</taxon>
    </lineage>
</organism>
<dbReference type="InterPro" id="IPR036396">
    <property type="entry name" value="Cyt_P450_sf"/>
</dbReference>
<evidence type="ECO:0000256" key="4">
    <source>
        <dbReference type="ARBA" id="ARBA00022723"/>
    </source>
</evidence>
<reference evidence="12" key="1">
    <citation type="submission" date="2017-02" db="EMBL/GenBank/DDBJ databases">
        <authorList>
            <person name="Tafer H."/>
            <person name="Lopandic K."/>
        </authorList>
    </citation>
    <scope>NUCLEOTIDE SEQUENCE [LARGE SCALE GENOMIC DNA]</scope>
    <source>
        <strain evidence="12">CBS 366.77</strain>
    </source>
</reference>
<dbReference type="PRINTS" id="PR00463">
    <property type="entry name" value="EP450I"/>
</dbReference>
<accession>A0A3A2ZVT6</accession>
<evidence type="ECO:0000256" key="7">
    <source>
        <dbReference type="ARBA" id="ARBA00023033"/>
    </source>
</evidence>
<keyword evidence="10" id="KW-0812">Transmembrane</keyword>
<dbReference type="AlphaFoldDB" id="A0A3A2ZVT6"/>
<name>A0A3A2ZVT6_9EURO</name>
<evidence type="ECO:0000256" key="3">
    <source>
        <dbReference type="ARBA" id="ARBA00022617"/>
    </source>
</evidence>
<dbReference type="GO" id="GO:0020037">
    <property type="term" value="F:heme binding"/>
    <property type="evidence" value="ECO:0007669"/>
    <property type="project" value="InterPro"/>
</dbReference>
<dbReference type="GO" id="GO:0016705">
    <property type="term" value="F:oxidoreductase activity, acting on paired donors, with incorporation or reduction of molecular oxygen"/>
    <property type="evidence" value="ECO:0007669"/>
    <property type="project" value="InterPro"/>
</dbReference>
<evidence type="ECO:0000256" key="9">
    <source>
        <dbReference type="RuleBase" id="RU000461"/>
    </source>
</evidence>
<evidence type="ECO:0000313" key="12">
    <source>
        <dbReference type="Proteomes" id="UP000266188"/>
    </source>
</evidence>
<dbReference type="Proteomes" id="UP000266188">
    <property type="component" value="Unassembled WGS sequence"/>
</dbReference>
<keyword evidence="3 8" id="KW-0349">Heme</keyword>
<dbReference type="CDD" id="cd11062">
    <property type="entry name" value="CYP58-like"/>
    <property type="match status" value="1"/>
</dbReference>
<keyword evidence="10" id="KW-0472">Membrane</keyword>
<keyword evidence="6 8" id="KW-0408">Iron</keyword>
<proteinExistence type="inferred from homology"/>
<evidence type="ECO:0000313" key="11">
    <source>
        <dbReference type="EMBL" id="RJE21131.1"/>
    </source>
</evidence>
<keyword evidence="12" id="KW-1185">Reference proteome</keyword>